<feature type="compositionally biased region" description="Low complexity" evidence="1">
    <location>
        <begin position="276"/>
        <end position="290"/>
    </location>
</feature>
<dbReference type="RefSeq" id="WP_105941426.1">
    <property type="nucleotide sequence ID" value="NZ_CP027433.1"/>
</dbReference>
<dbReference type="KEGG" id="git:C6V83_04775"/>
<accession>A0A2S0KDB3</accession>
<proteinExistence type="predicted"/>
<dbReference type="InterPro" id="IPR047682">
    <property type="entry name" value="SepH-like"/>
</dbReference>
<evidence type="ECO:0000313" key="4">
    <source>
        <dbReference type="Proteomes" id="UP000239814"/>
    </source>
</evidence>
<dbReference type="InterPro" id="IPR021421">
    <property type="entry name" value="DUF3071"/>
</dbReference>
<dbReference type="EMBL" id="CP027433">
    <property type="protein sequence ID" value="AVL99691.1"/>
    <property type="molecule type" value="Genomic_DNA"/>
</dbReference>
<gene>
    <name evidence="3" type="ORF">C6V83_04775</name>
</gene>
<dbReference type="Pfam" id="PF11268">
    <property type="entry name" value="DUF3071"/>
    <property type="match status" value="1"/>
</dbReference>
<keyword evidence="4" id="KW-1185">Reference proteome</keyword>
<feature type="compositionally biased region" description="Basic and acidic residues" evidence="1">
    <location>
        <begin position="213"/>
        <end position="223"/>
    </location>
</feature>
<dbReference type="Proteomes" id="UP000239814">
    <property type="component" value="Chromosome"/>
</dbReference>
<dbReference type="AlphaFoldDB" id="A0A2S0KDB3"/>
<feature type="compositionally biased region" description="Low complexity" evidence="1">
    <location>
        <begin position="202"/>
        <end position="212"/>
    </location>
</feature>
<feature type="region of interest" description="Disordered" evidence="1">
    <location>
        <begin position="258"/>
        <end position="365"/>
    </location>
</feature>
<evidence type="ECO:0000256" key="1">
    <source>
        <dbReference type="SAM" id="MobiDB-lite"/>
    </source>
</evidence>
<sequence length="365" mass="38770">MRDLEVLRVESDGQYVICIDRETDEHFRLRADDALRAAARGDTTELGQMPVAGDAALRPREIQARIRAGASVDELAEIAGVSAAKINRYAHPVLLERARAAELARASHPMGMDGPVLATLGELVAECLVLRGDVPADARWDAWKAPDGQWVVQVSLHEGSTEHFAHWRFHPGSHGGTADPIDELAVELTDPELARAARRNRLAAVPRQPAQAPRRESRPDGHAEVTVDADALMARQTQPRRPQPPLADVLDLQYSTPPAEKAPVAAPPAAAPPAEAPAAPAATESAPAEPVSDSGPAPDAEAGPEGSGQTAVPTPGDLAKRGRPATPPPAEKDSARSGSRHRAKRGKPAVPTWEDVLLGVRSHED</sequence>
<evidence type="ECO:0000259" key="2">
    <source>
        <dbReference type="Pfam" id="PF11268"/>
    </source>
</evidence>
<name>A0A2S0KDB3_9ACTN</name>
<organism evidence="3 4">
    <name type="scientific">Gordonia iterans</name>
    <dbReference type="NCBI Taxonomy" id="1004901"/>
    <lineage>
        <taxon>Bacteria</taxon>
        <taxon>Bacillati</taxon>
        <taxon>Actinomycetota</taxon>
        <taxon>Actinomycetes</taxon>
        <taxon>Mycobacteriales</taxon>
        <taxon>Gordoniaceae</taxon>
        <taxon>Gordonia</taxon>
    </lineage>
</organism>
<evidence type="ECO:0000313" key="3">
    <source>
        <dbReference type="EMBL" id="AVL99691.1"/>
    </source>
</evidence>
<feature type="compositionally biased region" description="Basic residues" evidence="1">
    <location>
        <begin position="338"/>
        <end position="347"/>
    </location>
</feature>
<dbReference type="OrthoDB" id="5180791at2"/>
<feature type="domain" description="DUF3071" evidence="2">
    <location>
        <begin position="1"/>
        <end position="169"/>
    </location>
</feature>
<reference evidence="3 4" key="1">
    <citation type="submission" date="2018-03" db="EMBL/GenBank/DDBJ databases">
        <title>Characteristics and genome of n-alkane degrading marine bacteria Gordonia iterans isolated from crude oil contaminated in Tae-an, South Korea.</title>
        <authorList>
            <person name="Lee S.-S."/>
            <person name="Kim H."/>
        </authorList>
    </citation>
    <scope>NUCLEOTIDE SEQUENCE [LARGE SCALE GENOMIC DNA]</scope>
    <source>
        <strain evidence="3 4">Co17</strain>
    </source>
</reference>
<dbReference type="NCBIfam" id="NF040712">
    <property type="entry name" value="SepH"/>
    <property type="match status" value="1"/>
</dbReference>
<feature type="region of interest" description="Disordered" evidence="1">
    <location>
        <begin position="199"/>
        <end position="223"/>
    </location>
</feature>
<feature type="compositionally biased region" description="Pro residues" evidence="1">
    <location>
        <begin position="265"/>
        <end position="275"/>
    </location>
</feature>
<protein>
    <submittedName>
        <fullName evidence="3">DUF3071 domain-containing protein</fullName>
    </submittedName>
</protein>